<organism evidence="1 2">
    <name type="scientific">Trifolium medium</name>
    <dbReference type="NCBI Taxonomy" id="97028"/>
    <lineage>
        <taxon>Eukaryota</taxon>
        <taxon>Viridiplantae</taxon>
        <taxon>Streptophyta</taxon>
        <taxon>Embryophyta</taxon>
        <taxon>Tracheophyta</taxon>
        <taxon>Spermatophyta</taxon>
        <taxon>Magnoliopsida</taxon>
        <taxon>eudicotyledons</taxon>
        <taxon>Gunneridae</taxon>
        <taxon>Pentapetalae</taxon>
        <taxon>rosids</taxon>
        <taxon>fabids</taxon>
        <taxon>Fabales</taxon>
        <taxon>Fabaceae</taxon>
        <taxon>Papilionoideae</taxon>
        <taxon>50 kb inversion clade</taxon>
        <taxon>NPAAA clade</taxon>
        <taxon>Hologalegina</taxon>
        <taxon>IRL clade</taxon>
        <taxon>Trifolieae</taxon>
        <taxon>Trifolium</taxon>
    </lineage>
</organism>
<sequence>DSSATDEIMNALKHAQESLLSGDIRIASVSASNPGIPPSSLMSFFNKVLDTFLFTPYNDITVKGAG</sequence>
<feature type="non-terminal residue" evidence="1">
    <location>
        <position position="1"/>
    </location>
</feature>
<dbReference type="EMBL" id="LXQA010259942">
    <property type="protein sequence ID" value="MCI38796.1"/>
    <property type="molecule type" value="Genomic_DNA"/>
</dbReference>
<proteinExistence type="predicted"/>
<dbReference type="Proteomes" id="UP000265520">
    <property type="component" value="Unassembled WGS sequence"/>
</dbReference>
<evidence type="ECO:0000313" key="2">
    <source>
        <dbReference type="Proteomes" id="UP000265520"/>
    </source>
</evidence>
<reference evidence="1 2" key="1">
    <citation type="journal article" date="2018" name="Front. Plant Sci.">
        <title>Red Clover (Trifolium pratense) and Zigzag Clover (T. medium) - A Picture of Genomic Similarities and Differences.</title>
        <authorList>
            <person name="Dluhosova J."/>
            <person name="Istvanek J."/>
            <person name="Nedelnik J."/>
            <person name="Repkova J."/>
        </authorList>
    </citation>
    <scope>NUCLEOTIDE SEQUENCE [LARGE SCALE GENOMIC DNA]</scope>
    <source>
        <strain evidence="2">cv. 10/8</strain>
        <tissue evidence="1">Leaf</tissue>
    </source>
</reference>
<dbReference type="Pfam" id="PF05450">
    <property type="entry name" value="Nicastrin"/>
    <property type="match status" value="1"/>
</dbReference>
<name>A0A392RTA4_9FABA</name>
<accession>A0A392RTA4</accession>
<comment type="caution">
    <text evidence="1">The sequence shown here is derived from an EMBL/GenBank/DDBJ whole genome shotgun (WGS) entry which is preliminary data.</text>
</comment>
<dbReference type="AlphaFoldDB" id="A0A392RTA4"/>
<protein>
    <submittedName>
        <fullName evidence="1">Nicastrin-like</fullName>
    </submittedName>
</protein>
<evidence type="ECO:0000313" key="1">
    <source>
        <dbReference type="EMBL" id="MCI38796.1"/>
    </source>
</evidence>
<keyword evidence="2" id="KW-1185">Reference proteome</keyword>